<dbReference type="EMBL" id="OU015584">
    <property type="protein sequence ID" value="CAG5084967.1"/>
    <property type="molecule type" value="Genomic_DNA"/>
</dbReference>
<proteinExistence type="predicted"/>
<feature type="transmembrane region" description="Helical" evidence="8">
    <location>
        <begin position="133"/>
        <end position="152"/>
    </location>
</feature>
<comment type="subcellular location">
    <subcellularLocation>
        <location evidence="1">Cell membrane</location>
        <topology evidence="1">Multi-pass membrane protein</topology>
    </subcellularLocation>
</comment>
<name>A0A916JP41_9FLAO</name>
<gene>
    <name evidence="10" type="ORF">CRYO30217_02612</name>
</gene>
<keyword evidence="6 8" id="KW-1133">Transmembrane helix</keyword>
<evidence type="ECO:0000256" key="8">
    <source>
        <dbReference type="SAM" id="Phobius"/>
    </source>
</evidence>
<feature type="transmembrane region" description="Helical" evidence="8">
    <location>
        <begin position="12"/>
        <end position="33"/>
    </location>
</feature>
<dbReference type="GO" id="GO:0005886">
    <property type="term" value="C:plasma membrane"/>
    <property type="evidence" value="ECO:0007669"/>
    <property type="project" value="UniProtKB-SubCell"/>
</dbReference>
<evidence type="ECO:0000256" key="5">
    <source>
        <dbReference type="ARBA" id="ARBA00022692"/>
    </source>
</evidence>
<keyword evidence="3" id="KW-0328">Glycosyltransferase</keyword>
<reference evidence="10" key="1">
    <citation type="submission" date="2021-04" db="EMBL/GenBank/DDBJ databases">
        <authorList>
            <person name="Rodrigo-Torres L."/>
            <person name="Arahal R. D."/>
            <person name="Lucena T."/>
        </authorList>
    </citation>
    <scope>NUCLEOTIDE SEQUENCE</scope>
    <source>
        <strain evidence="10">AS29M-1</strain>
    </source>
</reference>
<evidence type="ECO:0000256" key="1">
    <source>
        <dbReference type="ARBA" id="ARBA00004651"/>
    </source>
</evidence>
<dbReference type="GO" id="GO:0009103">
    <property type="term" value="P:lipopolysaccharide biosynthetic process"/>
    <property type="evidence" value="ECO:0007669"/>
    <property type="project" value="UniProtKB-ARBA"/>
</dbReference>
<keyword evidence="7 8" id="KW-0472">Membrane</keyword>
<organism evidence="10 11">
    <name type="scientific">Parvicella tangerina</name>
    <dbReference type="NCBI Taxonomy" id="2829795"/>
    <lineage>
        <taxon>Bacteria</taxon>
        <taxon>Pseudomonadati</taxon>
        <taxon>Bacteroidota</taxon>
        <taxon>Flavobacteriia</taxon>
        <taxon>Flavobacteriales</taxon>
        <taxon>Parvicellaceae</taxon>
        <taxon>Parvicella</taxon>
    </lineage>
</organism>
<evidence type="ECO:0000256" key="7">
    <source>
        <dbReference type="ARBA" id="ARBA00023136"/>
    </source>
</evidence>
<feature type="transmembrane region" description="Helical" evidence="8">
    <location>
        <begin position="230"/>
        <end position="252"/>
    </location>
</feature>
<feature type="transmembrane region" description="Helical" evidence="8">
    <location>
        <begin position="158"/>
        <end position="175"/>
    </location>
</feature>
<evidence type="ECO:0000256" key="3">
    <source>
        <dbReference type="ARBA" id="ARBA00022676"/>
    </source>
</evidence>
<evidence type="ECO:0000313" key="11">
    <source>
        <dbReference type="Proteomes" id="UP000683507"/>
    </source>
</evidence>
<dbReference type="KEGG" id="ptan:CRYO30217_02612"/>
<evidence type="ECO:0000256" key="4">
    <source>
        <dbReference type="ARBA" id="ARBA00022679"/>
    </source>
</evidence>
<evidence type="ECO:0000313" key="10">
    <source>
        <dbReference type="EMBL" id="CAG5084967.1"/>
    </source>
</evidence>
<dbReference type="Proteomes" id="UP000683507">
    <property type="component" value="Chromosome"/>
</dbReference>
<dbReference type="PANTHER" id="PTHR33908:SF11">
    <property type="entry name" value="MEMBRANE PROTEIN"/>
    <property type="match status" value="1"/>
</dbReference>
<accession>A0A916JP41</accession>
<evidence type="ECO:0000256" key="6">
    <source>
        <dbReference type="ARBA" id="ARBA00022989"/>
    </source>
</evidence>
<keyword evidence="4" id="KW-0808">Transferase</keyword>
<dbReference type="RefSeq" id="WP_258542830.1">
    <property type="nucleotide sequence ID" value="NZ_OU015584.1"/>
</dbReference>
<keyword evidence="11" id="KW-1185">Reference proteome</keyword>
<feature type="transmembrane region" description="Helical" evidence="8">
    <location>
        <begin position="102"/>
        <end position="121"/>
    </location>
</feature>
<dbReference type="InterPro" id="IPR050297">
    <property type="entry name" value="LipidA_mod_glycosyltrf_83"/>
</dbReference>
<dbReference type="Pfam" id="PF13231">
    <property type="entry name" value="PMT_2"/>
    <property type="match status" value="1"/>
</dbReference>
<keyword evidence="2" id="KW-1003">Cell membrane</keyword>
<dbReference type="InterPro" id="IPR038731">
    <property type="entry name" value="RgtA/B/C-like"/>
</dbReference>
<feature type="transmembrane region" description="Helical" evidence="8">
    <location>
        <begin position="340"/>
        <end position="362"/>
    </location>
</feature>
<feature type="domain" description="Glycosyltransferase RgtA/B/C/D-like" evidence="9">
    <location>
        <begin position="85"/>
        <end position="238"/>
    </location>
</feature>
<feature type="transmembrane region" description="Helical" evidence="8">
    <location>
        <begin position="313"/>
        <end position="333"/>
    </location>
</feature>
<evidence type="ECO:0000259" key="9">
    <source>
        <dbReference type="Pfam" id="PF13231"/>
    </source>
</evidence>
<evidence type="ECO:0000256" key="2">
    <source>
        <dbReference type="ARBA" id="ARBA00022475"/>
    </source>
</evidence>
<sequence>MQTENKVTLFRKYWVDLTFLFVVILLFFLFGYYNHFSDGPGGIHYIRQTDSLAFIDHYQENDYNFFKPGTLNLDSEDGNAACEFPAIYYLTSFLYAGFGKHFFFLKAINLLISLYGLFHLLKLAEKLLKDKVYAILATLFFFTSTIYNYYIFNFLPDAAALGLTLIGWHLAYIAYQKRSASWLKPFILFTLAGLIKVTYFISPIAIVGFLLYENLLDKKRLHSLLPLLKWFGISTLIIVLWNLYVVFFNNYYETEYFTIGARPIWGMPESEVSKTWDHIFNYWFTDYLAHSSHHLIWAVLVLQLVFIKKIKKYAVLLGLLSLGAICYFLLFFSQFKDHDYYALTLFPILAGLLIGGIAMIKVLTQNKIIHLTTKALLTVIILTGINYSRNKVYNRLENRDNVISNMGIHLETQKEAVEKVIPEESNLLIIEDLSKNGGFISLDRKGWTLPSTEYFTKDTLDHYLNNNLDFIISYRHNSSKLDPLIKSYSEVLCDSLITIVKVEP</sequence>
<feature type="transmembrane region" description="Helical" evidence="8">
    <location>
        <begin position="187"/>
        <end position="210"/>
    </location>
</feature>
<dbReference type="AlphaFoldDB" id="A0A916JP41"/>
<protein>
    <recommendedName>
        <fullName evidence="9">Glycosyltransferase RgtA/B/C/D-like domain-containing protein</fullName>
    </recommendedName>
</protein>
<dbReference type="GO" id="GO:0016763">
    <property type="term" value="F:pentosyltransferase activity"/>
    <property type="evidence" value="ECO:0007669"/>
    <property type="project" value="TreeGrafter"/>
</dbReference>
<keyword evidence="5 8" id="KW-0812">Transmembrane</keyword>
<dbReference type="PANTHER" id="PTHR33908">
    <property type="entry name" value="MANNOSYLTRANSFERASE YKCB-RELATED"/>
    <property type="match status" value="1"/>
</dbReference>